<reference evidence="2 3" key="1">
    <citation type="submission" date="2023-03" db="EMBL/GenBank/DDBJ databases">
        <title>WGS of NDM-producing Providencia thailandensis from Ukrainian patients.</title>
        <authorList>
            <person name="Zabicka D."/>
            <person name="Izdebski R."/>
            <person name="Urbanowicz P."/>
            <person name="Biedrzycka M."/>
            <person name="Guzek A."/>
            <person name="Gniadkowski M."/>
        </authorList>
    </citation>
    <scope>NUCLEOTIDE SEQUENCE [LARGE SCALE GENOMIC DNA]</scope>
    <source>
        <strain evidence="2 3">8015-22</strain>
    </source>
</reference>
<dbReference type="AlphaFoldDB" id="A0AAJ1JBY1"/>
<keyword evidence="1" id="KW-0732">Signal</keyword>
<dbReference type="PROSITE" id="PS51257">
    <property type="entry name" value="PROKAR_LIPOPROTEIN"/>
    <property type="match status" value="1"/>
</dbReference>
<proteinExistence type="predicted"/>
<evidence type="ECO:0008006" key="4">
    <source>
        <dbReference type="Google" id="ProtNLM"/>
    </source>
</evidence>
<sequence length="260" mass="30175">MRFFLLLYLSFFSINSMASCANLSSSSGFKQEINTRTVLRKTNFHLSPVYNKEVAGLFIIKGDTFTSYLKSDNFLFGNYKAVDGRISSGWISGNDLEKLSNEQKANENISSNDFKFFTSYKEITLGDYYPEFYNYWGKCEINKQPDIGITGNFEEINGINYKYFDHYWDGLYIKTSNINREQLKNDFDWYHITEINVLNDKYMTNHGIYVGMKENEIVNAYGDCHKKNSNSCSYSYKNNKLTFNISNGVITSIDMEELPL</sequence>
<feature type="signal peptide" evidence="1">
    <location>
        <begin position="1"/>
        <end position="18"/>
    </location>
</feature>
<organism evidence="2 3">
    <name type="scientific">Providencia stuartii</name>
    <dbReference type="NCBI Taxonomy" id="588"/>
    <lineage>
        <taxon>Bacteria</taxon>
        <taxon>Pseudomonadati</taxon>
        <taxon>Pseudomonadota</taxon>
        <taxon>Gammaproteobacteria</taxon>
        <taxon>Enterobacterales</taxon>
        <taxon>Morganellaceae</taxon>
        <taxon>Providencia</taxon>
    </lineage>
</organism>
<feature type="chain" id="PRO_5042573708" description="Lipoprotein" evidence="1">
    <location>
        <begin position="19"/>
        <end position="260"/>
    </location>
</feature>
<evidence type="ECO:0000256" key="1">
    <source>
        <dbReference type="SAM" id="SignalP"/>
    </source>
</evidence>
<gene>
    <name evidence="2" type="ORF">PZS58_00385</name>
</gene>
<accession>A0AAJ1JBY1</accession>
<comment type="caution">
    <text evidence="2">The sequence shown here is derived from an EMBL/GenBank/DDBJ whole genome shotgun (WGS) entry which is preliminary data.</text>
</comment>
<dbReference type="RefSeq" id="WP_275205313.1">
    <property type="nucleotide sequence ID" value="NZ_BRQK01000019.1"/>
</dbReference>
<dbReference type="EMBL" id="JAREJI010000001">
    <property type="protein sequence ID" value="MDE8768006.1"/>
    <property type="molecule type" value="Genomic_DNA"/>
</dbReference>
<evidence type="ECO:0000313" key="3">
    <source>
        <dbReference type="Proteomes" id="UP001163056"/>
    </source>
</evidence>
<dbReference type="Proteomes" id="UP001163056">
    <property type="component" value="Unassembled WGS sequence"/>
</dbReference>
<protein>
    <recommendedName>
        <fullName evidence="4">Lipoprotein</fullName>
    </recommendedName>
</protein>
<evidence type="ECO:0000313" key="2">
    <source>
        <dbReference type="EMBL" id="MDE8768006.1"/>
    </source>
</evidence>
<name>A0AAJ1JBY1_PROST</name>